<dbReference type="Gene3D" id="1.10.132.50">
    <property type="entry name" value="ATP synthase (C/AC39) subunit, domain 3"/>
    <property type="match status" value="1"/>
</dbReference>
<dbReference type="InterPro" id="IPR036079">
    <property type="entry name" value="ATPase_csu/dsu_sf"/>
</dbReference>
<protein>
    <submittedName>
        <fullName evidence="1">V-type ATPase subunit</fullName>
    </submittedName>
</protein>
<dbReference type="SUPFAM" id="SSF103486">
    <property type="entry name" value="V-type ATP synthase subunit C"/>
    <property type="match status" value="1"/>
</dbReference>
<evidence type="ECO:0000313" key="2">
    <source>
        <dbReference type="Proteomes" id="UP000677913"/>
    </source>
</evidence>
<evidence type="ECO:0000313" key="1">
    <source>
        <dbReference type="EMBL" id="MBS2965900.1"/>
    </source>
</evidence>
<dbReference type="InterPro" id="IPR044911">
    <property type="entry name" value="V-type_ATPase_csu/dsu_dom_3"/>
</dbReference>
<keyword evidence="2" id="KW-1185">Reference proteome</keyword>
<gene>
    <name evidence="1" type="ORF">KGA66_22820</name>
</gene>
<organism evidence="1 2">
    <name type="scientific">Actinocrinis puniceicyclus</name>
    <dbReference type="NCBI Taxonomy" id="977794"/>
    <lineage>
        <taxon>Bacteria</taxon>
        <taxon>Bacillati</taxon>
        <taxon>Actinomycetota</taxon>
        <taxon>Actinomycetes</taxon>
        <taxon>Catenulisporales</taxon>
        <taxon>Actinospicaceae</taxon>
        <taxon>Actinocrinis</taxon>
    </lineage>
</organism>
<comment type="caution">
    <text evidence="1">The sequence shown here is derived from an EMBL/GenBank/DDBJ whole genome shotgun (WGS) entry which is preliminary data.</text>
</comment>
<accession>A0A8J7WSF0</accession>
<name>A0A8J7WSF0_9ACTN</name>
<dbReference type="RefSeq" id="WP_211470441.1">
    <property type="nucleotide sequence ID" value="NZ_JAGSXH010000107.1"/>
</dbReference>
<reference evidence="1" key="1">
    <citation type="submission" date="2021-04" db="EMBL/GenBank/DDBJ databases">
        <title>Genome based classification of Actinospica acidithermotolerans sp. nov., an actinobacterium isolated from an Indonesian hot spring.</title>
        <authorList>
            <person name="Kusuma A.B."/>
            <person name="Putra K.E."/>
            <person name="Nafisah S."/>
            <person name="Loh J."/>
            <person name="Nouioui I."/>
            <person name="Goodfellow M."/>
        </authorList>
    </citation>
    <scope>NUCLEOTIDE SEQUENCE</scope>
    <source>
        <strain evidence="1">DSM 45618</strain>
    </source>
</reference>
<dbReference type="AlphaFoldDB" id="A0A8J7WSF0"/>
<sequence length="310" mass="32936">MTAGWVAGTVRARALLDRRVGADGIRRLATQATMDEALAQLRGTAYRRFLPEAADALDAERAVNLATLWNLRVLAGWLPRPGVSALRTLVAEFEIRDLAARLRAIRGESAPPPYRLGALATVGEGALAAGSVGELRRRLASCAWGEPGTGDAAGIVDYLYLSWACRLAQTHPAARAWGAGAAALALARQRFLLGRRPTVTAANRVRPLLGTGALDAADWDGFVAALPEPTAAWTVRGLDGPQRLWLGERRWWSRVEEDAGRLTRANAFALAPVLGCATLLLADARSVRIALSLVAGAGAVTVRDGEDVRA</sequence>
<proteinExistence type="predicted"/>
<dbReference type="Proteomes" id="UP000677913">
    <property type="component" value="Unassembled WGS sequence"/>
</dbReference>
<dbReference type="EMBL" id="JAGSXH010000107">
    <property type="protein sequence ID" value="MBS2965900.1"/>
    <property type="molecule type" value="Genomic_DNA"/>
</dbReference>